<gene>
    <name evidence="2" type="ORF">M441DRAFT_56598</name>
</gene>
<sequence length="1124" mass="126302">MELIGSVHISFLATITIFTILIYYLVLGRLARPTVKFKEGNTIASKETNTFRVSGVPVDWDSQELQTFLRDQESIKGVVEIESLASENDGRSQMATVTFENTPSQLQHGRRWPIPIPAVSNTNIKPGRKQHLTIDRDFHGITALYTPSPQDYKIDVIALSGLGGHAFGSFKERGGSHMWLRDSLPHDLTLETNNQPIARIMIYGYESTVARSESMQNLEDFATNFNASLQMLANATTTRPIILIGHSLGGLIIKQALISLSRSKNEDDQKLIRAIYGVVFFGTPHHGMDISSLIPMVGDGPNRSLIESLNHYNSQTLTSQHRDFVSALGGEGDSEVFCFYETLRSPTAQKSQSGKWEMSGAKAILVTKSSATHCRPWEDGAEHICAINRSHSDMVKFVPNDPDYLTVRDKIKGLARRAFKGRGRLQTSTSKFLVPYSQNPDFVARSEILHKIKEQFGLSQQQGPVQSRRRVALYGLGGVGKTQIALAYAYWLREAHPDISVFWVHASNTDRFRESYASIAKKCNISGWDDPKADILLLVQAWLKDQAEMQWLMIIDNADDAELFFPNLQERDMLSMENQATQTSNSLARYIPDCNHGSILVTTRNKKAGLKLCANNSPIEIGNMTKSECHNLLQKTLSGQQLSEDETSLLSSRLEHLPLALAQAASFIQENFISIDTYIQLLDESDSTFVDQLSEQFETVGRDSETPHAVTATWIISFEQIKQQEELASDILSFLSLFHFQAIPEDYVKDYYQRNAKQVQGSTSKVLIKALGTLKAFCFISGGEDGSLTMHRLVQLVTRKWLINKGKMNEFTEYAIETMSANYPYGKFETHDTCMRYLPHAKSVLKQDRADLGDKDIIKALLLHNMAGYFTYKGEWKEAEDLRLQVIKISTRVLGAEHPNTLTSMGNLASTYWNQGRWKDAEELEVQVMEISKRVLGAEHPDTVASMGNLASTYWNQGRWKDAEELEVQVMGTSKRVLGAEHPHTLTSMGNLASTYRKQGRWKEAEDLEVQVMEISKRVLGVEHPNTLTSIGNLALTYQDQGRWKEAEDLQIQVMEIQKRVLGAEHPDTLTSTASLAFTWKDLGRLSDAIALMEKCASIRERRLGQGHPDTILSLSTLDKWRSI</sequence>
<dbReference type="InterPro" id="IPR053137">
    <property type="entry name" value="NLR-like"/>
</dbReference>
<dbReference type="InterPro" id="IPR027417">
    <property type="entry name" value="P-loop_NTPase"/>
</dbReference>
<dbReference type="PANTHER" id="PTHR46082:SF6">
    <property type="entry name" value="AAA+ ATPASE DOMAIN-CONTAINING PROTEIN-RELATED"/>
    <property type="match status" value="1"/>
</dbReference>
<dbReference type="Gene3D" id="3.40.50.300">
    <property type="entry name" value="P-loop containing nucleotide triphosphate hydrolases"/>
    <property type="match status" value="1"/>
</dbReference>
<dbReference type="SUPFAM" id="SSF52540">
    <property type="entry name" value="P-loop containing nucleoside triphosphate hydrolases"/>
    <property type="match status" value="1"/>
</dbReference>
<dbReference type="InterPro" id="IPR029058">
    <property type="entry name" value="AB_hydrolase_fold"/>
</dbReference>
<keyword evidence="3" id="KW-1185">Reference proteome</keyword>
<feature type="transmembrane region" description="Helical" evidence="1">
    <location>
        <begin position="6"/>
        <end position="26"/>
    </location>
</feature>
<dbReference type="PANTHER" id="PTHR46082">
    <property type="entry name" value="ATP/GTP-BINDING PROTEIN-RELATED"/>
    <property type="match status" value="1"/>
</dbReference>
<dbReference type="OrthoDB" id="4900321at2759"/>
<keyword evidence="1" id="KW-0812">Transmembrane</keyword>
<evidence type="ECO:0000313" key="3">
    <source>
        <dbReference type="Proteomes" id="UP000240493"/>
    </source>
</evidence>
<name>A0A2T3ZFM3_TRIA4</name>
<reference evidence="2 3" key="1">
    <citation type="submission" date="2016-07" db="EMBL/GenBank/DDBJ databases">
        <title>Multiple horizontal gene transfer events from other fungi enriched the ability of initially mycotrophic Trichoderma (Ascomycota) to feed on dead plant biomass.</title>
        <authorList>
            <consortium name="DOE Joint Genome Institute"/>
            <person name="Aerts A."/>
            <person name="Atanasova L."/>
            <person name="Chenthamara K."/>
            <person name="Zhang J."/>
            <person name="Grujic M."/>
            <person name="Henrissat B."/>
            <person name="Kuo A."/>
            <person name="Salamov A."/>
            <person name="Lipzen A."/>
            <person name="Labutti K."/>
            <person name="Barry K."/>
            <person name="Miao Y."/>
            <person name="Rahimi M.J."/>
            <person name="Shen Q."/>
            <person name="Grigoriev I.V."/>
            <person name="Kubicek C.P."/>
            <person name="Druzhinina I.S."/>
        </authorList>
    </citation>
    <scope>NUCLEOTIDE SEQUENCE [LARGE SCALE GENOMIC DNA]</scope>
    <source>
        <strain evidence="2 3">CBS 433.97</strain>
    </source>
</reference>
<dbReference type="NCBIfam" id="NF040586">
    <property type="entry name" value="FxSxx_TPR"/>
    <property type="match status" value="1"/>
</dbReference>
<dbReference type="InterPro" id="IPR011990">
    <property type="entry name" value="TPR-like_helical_dom_sf"/>
</dbReference>
<proteinExistence type="predicted"/>
<dbReference type="Pfam" id="PF13424">
    <property type="entry name" value="TPR_12"/>
    <property type="match status" value="1"/>
</dbReference>
<dbReference type="EMBL" id="KZ679259">
    <property type="protein sequence ID" value="PTB43606.1"/>
    <property type="molecule type" value="Genomic_DNA"/>
</dbReference>
<dbReference type="Pfam" id="PF13374">
    <property type="entry name" value="TPR_10"/>
    <property type="match status" value="4"/>
</dbReference>
<evidence type="ECO:0000313" key="2">
    <source>
        <dbReference type="EMBL" id="PTB43606.1"/>
    </source>
</evidence>
<dbReference type="SUPFAM" id="SSF48452">
    <property type="entry name" value="TPR-like"/>
    <property type="match status" value="2"/>
</dbReference>
<organism evidence="2 3">
    <name type="scientific">Trichoderma asperellum (strain ATCC 204424 / CBS 433.97 / NBRC 101777)</name>
    <dbReference type="NCBI Taxonomy" id="1042311"/>
    <lineage>
        <taxon>Eukaryota</taxon>
        <taxon>Fungi</taxon>
        <taxon>Dikarya</taxon>
        <taxon>Ascomycota</taxon>
        <taxon>Pezizomycotina</taxon>
        <taxon>Sordariomycetes</taxon>
        <taxon>Hypocreomycetidae</taxon>
        <taxon>Hypocreales</taxon>
        <taxon>Hypocreaceae</taxon>
        <taxon>Trichoderma</taxon>
    </lineage>
</organism>
<evidence type="ECO:0008006" key="4">
    <source>
        <dbReference type="Google" id="ProtNLM"/>
    </source>
</evidence>
<dbReference type="STRING" id="1042311.A0A2T3ZFM3"/>
<keyword evidence="1" id="KW-1133">Transmembrane helix</keyword>
<dbReference type="Gene3D" id="3.40.50.1820">
    <property type="entry name" value="alpha/beta hydrolase"/>
    <property type="match status" value="1"/>
</dbReference>
<dbReference type="AlphaFoldDB" id="A0A2T3ZFM3"/>
<accession>A0A2T3ZFM3</accession>
<keyword evidence="1" id="KW-0472">Membrane</keyword>
<evidence type="ECO:0000256" key="1">
    <source>
        <dbReference type="SAM" id="Phobius"/>
    </source>
</evidence>
<dbReference type="SUPFAM" id="SSF53474">
    <property type="entry name" value="alpha/beta-Hydrolases"/>
    <property type="match status" value="1"/>
</dbReference>
<protein>
    <recommendedName>
        <fullName evidence="4">DUF676 domain-containing protein</fullName>
    </recommendedName>
</protein>
<dbReference type="Gene3D" id="1.25.40.10">
    <property type="entry name" value="Tetratricopeptide repeat domain"/>
    <property type="match status" value="2"/>
</dbReference>
<dbReference type="Proteomes" id="UP000240493">
    <property type="component" value="Unassembled WGS sequence"/>
</dbReference>